<dbReference type="InterPro" id="IPR019931">
    <property type="entry name" value="LPXTG_anchor"/>
</dbReference>
<keyword evidence="9" id="KW-1185">Reference proteome</keyword>
<keyword evidence="3" id="KW-0732">Signal</keyword>
<feature type="region of interest" description="Disordered" evidence="6">
    <location>
        <begin position="3144"/>
        <end position="3176"/>
    </location>
</feature>
<dbReference type="Pfam" id="PF17966">
    <property type="entry name" value="Muc_B2"/>
    <property type="match status" value="3"/>
</dbReference>
<feature type="region of interest" description="Disordered" evidence="6">
    <location>
        <begin position="2562"/>
        <end position="2643"/>
    </location>
</feature>
<dbReference type="Gene3D" id="2.60.40.4300">
    <property type="match status" value="3"/>
</dbReference>
<feature type="region of interest" description="Disordered" evidence="6">
    <location>
        <begin position="97"/>
        <end position="185"/>
    </location>
</feature>
<feature type="compositionally biased region" description="Polar residues" evidence="6">
    <location>
        <begin position="3218"/>
        <end position="3228"/>
    </location>
</feature>
<dbReference type="InterPro" id="IPR009459">
    <property type="entry name" value="MucBP_dom"/>
</dbReference>
<feature type="compositionally biased region" description="Basic and acidic residues" evidence="6">
    <location>
        <begin position="3194"/>
        <end position="3203"/>
    </location>
</feature>
<feature type="compositionally biased region" description="Basic and acidic residues" evidence="6">
    <location>
        <begin position="2406"/>
        <end position="2425"/>
    </location>
</feature>
<feature type="compositionally biased region" description="Polar residues" evidence="6">
    <location>
        <begin position="2375"/>
        <end position="2384"/>
    </location>
</feature>
<feature type="region of interest" description="Disordered" evidence="6">
    <location>
        <begin position="2304"/>
        <end position="2474"/>
    </location>
</feature>
<feature type="compositionally biased region" description="Basic and acidic residues" evidence="6">
    <location>
        <begin position="2851"/>
        <end position="2867"/>
    </location>
</feature>
<feature type="compositionally biased region" description="Basic and acidic residues" evidence="6">
    <location>
        <begin position="1612"/>
        <end position="1625"/>
    </location>
</feature>
<protein>
    <recommendedName>
        <fullName evidence="7">Gram-positive cocci surface proteins LPxTG domain-containing protein</fullName>
    </recommendedName>
</protein>
<reference evidence="8" key="2">
    <citation type="submission" date="2020-09" db="EMBL/GenBank/DDBJ databases">
        <authorList>
            <person name="Sun Q."/>
            <person name="Zhou Y."/>
        </authorList>
    </citation>
    <scope>NUCLEOTIDE SEQUENCE</scope>
    <source>
        <strain evidence="8">CGMCC 1.15533</strain>
    </source>
</reference>
<feature type="region of interest" description="Disordered" evidence="6">
    <location>
        <begin position="1515"/>
        <end position="1547"/>
    </location>
</feature>
<feature type="compositionally biased region" description="Polar residues" evidence="6">
    <location>
        <begin position="107"/>
        <end position="131"/>
    </location>
</feature>
<dbReference type="NCBIfam" id="TIGR01168">
    <property type="entry name" value="YSIRK_signal"/>
    <property type="match status" value="1"/>
</dbReference>
<sequence length="3262" mass="358624">MMFYRKKDRFSIRKFKVGVGSVFLGSFLLGVPQVYADEAIEAKAETEVVSATVEDTEANAILPDVVPSSVNPEDASTKETPNAAVVNVEEVPSVNVAAQEKPAVSPSVAQKNESATNAVTPTITETPSSKEQAVPKNESASQAVAPAIPAKETPTAPAEKAAETPTTAAAEKAAPEVSAPKDTLTVSKAQAAETIQAYSRLSEELKASFMTRLNQATDAAALELIANEAKRLQKRSETFPNEGRVIPTGTGFRLGETETPTQGRQVTPKVTVDGTHSTYNVLPTLVANPFKVNLSFEGQELHKDDYFYIEGQDVPVELPRKIVITNPDTNEEVVIGTVERVGYESDYYRAQDSQDPTRFDLSASSDYMSKKIKYKVTFNENVEGLKDVKAEINRNSNVQTLGVTQPHTVKFKVLVNGQVAAEKDYIQNPLNNGAGTTYRRFGPGDTKPYLRFNTMLYDFRPLGDAEDIAFSKEVENDAILTFNGEVGGLPNGFVAKIKAKDTNPNPYIWGDNLMLGTRLPVYYMPYDKDGKPQANSTDGSVYVTPKDTYMIIEKISEDKKEATIRFFGDYSRPGIIINGTMHPDKEEAGKTSKFGVTLLKKEWSTANPGNNADLTEKVQVDDPDHPGGSIMVDDPKRPGPAPGFHLVTFFDHNGNPINTRALQTGGNYRYADSARFTALPVTASNPEILNKGKVTVHYVDTDGKKLQDPVEAVSEQPVIAPGTENKTQYDTKTDNVRKPTIKSGDVTYKLVSAGDYNVGTVGAENNLETKKLDTVDGEKIIAANDMEGIAPSGDLMQGEHHVTYVYKAVKGNVDVYFVDENGNTLSPKETDTTDGNIDAAYDTEDDHHKAEITVNGKVYAFKELSKTNIVDGKEIKTDELNHIGGTTGKIKEGTTHVIKVYALKPGSVFVNYEDKTTGQPIANKVTDTDNQPDGTKYDTYDRKPEKLDGTDGSTYYLAQSKPKDGSAPESGEVTAGVNKEVTYLYEKAGNVKVHYVNTQGEEIKAPVDDVVNGKPGSDYETADRKDQTITKGDVTYVFKQIQTGQPGNAPEKGQIKAGEILHVTYVYDVPEKPVEKTGSVFVKFEDKDGHPIKDKVLQPNDENFVIDTDKKPVGDHYETFDNKPEKITTKDDKVYYLAQTEPKENSAPEKGEVTEKDQTVTYIYEQAGSVVVRYVNEQGQLLKDKDVEDETNVKPGTQYNTSEQKDPTITKDDVEYVFKEIQTGQPGNEPENGVVQAGKTLVVTYVYAVKPAPEAPKDPQYATITYYDVTDKQDPTKINEDTKEKLGEVDKTNGVEGENSPYTTVKRLEDYLNKGYELVNDGVPSPITFDGKADNSEDDPSQKYQVTLKHKTTPITPDTPQPTPGTPINPNDPKGPKWPDLANELERTATRTIRYRYENTPDDDTMKVFPDVEQTVKFRRTATVDHVTGKVTYSDWKAIVDEAPAVISGSKEGHTHYNQADATKAQKDVLAQTATISKEGVISGLEDQKILYAPVTPEVPVPIKQHATITYYDVTDPNNKTQLGDVDKESGTAGDKSDYTTDPEKKQKRVQEYLDKGYEVVSDNVPTPIIFDNEVDNSDEDPTQKYEVTLKHAIEPVDPDSPKDPNQPINPKDPDGPKWPDLSKEDLVREATRTIRYRYADKPKVEDEEVFGDIVQTVKFKRTANVDKVTGKIVSYGEWMPVVADAPAEKSKDKAGYTFDKDAPKETAMISKEGVISGIHDQLILYTPVTAPEADKQYATITYYDVTDPKKPVQLEGVDKKEGLAGKESDYTTASRIKMYTDKGWELVSDGVPNPIVFDDVTDPSQEKPSQQYIVTLKHKVTPVTPDTPDTPDNPRPKPGDPVNPEDPRSPRWPNEVGDLVREATRTIRYRYEGKEGNDDEAVFKDVVQKVRFTRTVTMDHVTGTYTVSPWKAEVAEAPAVVSPEKDGYTHYYKENKAEKDAPAQTAMISETGEITGINDQLIVYKQQVGSVIVKYVDEKGNEIKEKVTDTKDAPVGSHYETYDKVESTITTKDGDKTEVYYYKKVDEKSAPEEGEVTEETTTVIYVYEKAGNVVVNYKDKDGKVIKDPVTDEENAEPGKPYDTTDRIEEEIKTPDGKTYKRVPNLTEGKEQGEVPSGDTAKVTYIYEEVKGKVVVHYIDIDGKTIKEDVVDTPESSTGVGYDTMEHKLPTVTKDGKEYELLPALTQGHETGKVVPGTTNVTYVYRLKETPPTPAPADKVGSVVIKYVNTKGETLATDINDTVNAKVGTDYDTTDYKPEKLYKDGKVYHYREVKAGSAAEKGSVIEGTLTVTYVYEEYGNYVPYVPNDPENPNPKDPDPKYELPKVPYDDTPKDPKDNPPVPYVPGHTPKDPNGDPLKPKDPNDPKKGYVPPTITDPNDPSQDTPIPYEPNGGYVPFIDDPTPDPNKPKDPEKVPYDNTPEDPKDNPPLPYVPGYRPKDPNGNPLKPKDPNDPTQGYIPPTITDPNDPTKDTPVPYTPAGTVVVRYKDTDGNVIAPQVTDTPESDVGTPYDTTDHIKPEITFNGHKYVRVPSKTEGMENGKVVKGETVVTYVYQKVGNWIPLIPGVPGKDRPEIPYPFDPEHPDSPIDPTKPNDPNQPNTPPVIPYVPGFEPKDPTDPTGNTPLKPVDPKDPNKGYVPPVPNEPGEDTFIPYVPVGAKVGSVIVHYVNTNGETIAKDRIDTPVSPVGTDYDTTDAKNPENESTKPERIELKDGTVYVLVKTMGAETGKVVEGTTEVTYVYQKVGNWIPEIPGVPGKDRPKLPYPFDPTDPDSPVDPTKPNDPNQPNTPPVIPYVPGYIPNDPNGNPLKPVDPNDPKQGYVPPVPNTPGEDTHIPYVPEKPAPKEPGSYVPHIEDPNPNRPKDPEKVPYDNTPEDPQDNPPLPYVPGYTPKDPNGNPLKPKDPNDPTQGYIPPAITNPEDPSENTPVPYVPNGSYVPHIEDPNPNRPKDPEKVPYDNTPEDPQDNPPLPYVPGYTPKDPNGNPLKPKDPNDPKQGYIPPTITDPNDPTKDTPVPYTPAGTVVVRYKDTDGNVIAPQVTDTPESDVGTPYDTTDHIKPEITFNGHKYVRVSSKTEGMENGKVVKGETVVTYVYQKVGNWIPEIPGVPENGRPSLPYPFDPANPDSPIDPNKPGTPIIPYVPGYTPHDPAGNPLKPVDPNDPSKGYIPPVPKNPGENTHIPYVPNEPIVPEDKLVPAKPIPEKPADPAKPAEPAKEVTPQYMKQGTESLPNTGDAAGQTGMVYGAAALGLTALLAAMKKKSENED</sequence>
<keyword evidence="1" id="KW-0134">Cell wall</keyword>
<feature type="compositionally biased region" description="Pro residues" evidence="6">
    <location>
        <begin position="1357"/>
        <end position="1367"/>
    </location>
</feature>
<feature type="region of interest" description="Disordered" evidence="6">
    <location>
        <begin position="241"/>
        <end position="265"/>
    </location>
</feature>
<feature type="region of interest" description="Disordered" evidence="6">
    <location>
        <begin position="2747"/>
        <end position="3016"/>
    </location>
</feature>
<evidence type="ECO:0000313" key="9">
    <source>
        <dbReference type="Proteomes" id="UP000660801"/>
    </source>
</evidence>
<dbReference type="InterPro" id="IPR041495">
    <property type="entry name" value="Mub_B2"/>
</dbReference>
<feature type="compositionally biased region" description="Basic and acidic residues" evidence="6">
    <location>
        <begin position="2693"/>
        <end position="2705"/>
    </location>
</feature>
<dbReference type="NCBIfam" id="TIGR01167">
    <property type="entry name" value="LPXTG_anchor"/>
    <property type="match status" value="1"/>
</dbReference>
<keyword evidence="2" id="KW-0964">Secreted</keyword>
<feature type="region of interest" description="Disordered" evidence="6">
    <location>
        <begin position="920"/>
        <end position="953"/>
    </location>
</feature>
<evidence type="ECO:0000256" key="6">
    <source>
        <dbReference type="SAM" id="MobiDB-lite"/>
    </source>
</evidence>
<feature type="domain" description="Gram-positive cocci surface proteins LPxTG" evidence="7">
    <location>
        <begin position="3226"/>
        <end position="3262"/>
    </location>
</feature>
<feature type="region of interest" description="Disordered" evidence="6">
    <location>
        <begin position="1594"/>
        <end position="1625"/>
    </location>
</feature>
<feature type="compositionally biased region" description="Basic and acidic residues" evidence="6">
    <location>
        <begin position="2937"/>
        <end position="2953"/>
    </location>
</feature>
<feature type="compositionally biased region" description="Basic and acidic residues" evidence="6">
    <location>
        <begin position="2313"/>
        <end position="2337"/>
    </location>
</feature>
<feature type="compositionally biased region" description="Low complexity" evidence="6">
    <location>
        <begin position="2997"/>
        <end position="3012"/>
    </location>
</feature>
<feature type="compositionally biased region" description="Basic and acidic residues" evidence="6">
    <location>
        <begin position="935"/>
        <end position="949"/>
    </location>
</feature>
<evidence type="ECO:0000256" key="2">
    <source>
        <dbReference type="ARBA" id="ARBA00022525"/>
    </source>
</evidence>
<evidence type="ECO:0000256" key="5">
    <source>
        <dbReference type="ARBA" id="ARBA00023088"/>
    </source>
</evidence>
<keyword evidence="4" id="KW-0677">Repeat</keyword>
<feature type="compositionally biased region" description="Basic and acidic residues" evidence="6">
    <location>
        <begin position="2348"/>
        <end position="2367"/>
    </location>
</feature>
<organism evidence="8 9">
    <name type="scientific">Streptococcus himalayensis</name>
    <dbReference type="NCBI Taxonomy" id="1888195"/>
    <lineage>
        <taxon>Bacteria</taxon>
        <taxon>Bacillati</taxon>
        <taxon>Bacillota</taxon>
        <taxon>Bacilli</taxon>
        <taxon>Lactobacillales</taxon>
        <taxon>Streptococcaceae</taxon>
        <taxon>Streptococcus</taxon>
    </lineage>
</organism>
<evidence type="ECO:0000259" key="7">
    <source>
        <dbReference type="PROSITE" id="PS50847"/>
    </source>
</evidence>
<feature type="region of interest" description="Disordered" evidence="6">
    <location>
        <begin position="3194"/>
        <end position="3231"/>
    </location>
</feature>
<dbReference type="InterPro" id="IPR041558">
    <property type="entry name" value="MucBP_2"/>
</dbReference>
<feature type="compositionally biased region" description="Basic and acidic residues" evidence="6">
    <location>
        <begin position="1525"/>
        <end position="1547"/>
    </location>
</feature>
<proteinExistence type="predicted"/>
<name>A0A917EDI1_9STRE</name>
<reference evidence="8" key="1">
    <citation type="journal article" date="2014" name="Int. J. Syst. Evol. Microbiol.">
        <title>Complete genome sequence of Corynebacterium casei LMG S-19264T (=DSM 44701T), isolated from a smear-ripened cheese.</title>
        <authorList>
            <consortium name="US DOE Joint Genome Institute (JGI-PGF)"/>
            <person name="Walter F."/>
            <person name="Albersmeier A."/>
            <person name="Kalinowski J."/>
            <person name="Ruckert C."/>
        </authorList>
    </citation>
    <scope>NUCLEOTIDE SEQUENCE</scope>
    <source>
        <strain evidence="8">CGMCC 1.15533</strain>
    </source>
</reference>
<dbReference type="Pfam" id="PF06458">
    <property type="entry name" value="MucBP"/>
    <property type="match status" value="13"/>
</dbReference>
<feature type="compositionally biased region" description="Low complexity" evidence="6">
    <location>
        <begin position="2459"/>
        <end position="2474"/>
    </location>
</feature>
<feature type="region of interest" description="Disordered" evidence="6">
    <location>
        <begin position="3032"/>
        <end position="3053"/>
    </location>
</feature>
<dbReference type="Pfam" id="PF17965">
    <property type="entry name" value="MucBP_2"/>
    <property type="match status" value="3"/>
</dbReference>
<dbReference type="PROSITE" id="PS50847">
    <property type="entry name" value="GRAM_POS_ANCHORING"/>
    <property type="match status" value="1"/>
</dbReference>
<gene>
    <name evidence="8" type="ORF">GCM10011510_05810</name>
</gene>
<feature type="region of interest" description="Disordered" evidence="6">
    <location>
        <begin position="2494"/>
        <end position="2515"/>
    </location>
</feature>
<feature type="compositionally biased region" description="Low complexity" evidence="6">
    <location>
        <begin position="145"/>
        <end position="176"/>
    </location>
</feature>
<dbReference type="Proteomes" id="UP000660801">
    <property type="component" value="Unassembled WGS sequence"/>
</dbReference>
<feature type="compositionally biased region" description="Basic and acidic residues" evidence="6">
    <location>
        <begin position="1594"/>
        <end position="1603"/>
    </location>
</feature>
<keyword evidence="5" id="KW-0572">Peptidoglycan-anchor</keyword>
<evidence type="ECO:0000256" key="4">
    <source>
        <dbReference type="ARBA" id="ARBA00022737"/>
    </source>
</evidence>
<accession>A0A917EDI1</accession>
<feature type="region of interest" description="Disordered" evidence="6">
    <location>
        <begin position="1350"/>
        <end position="1379"/>
    </location>
</feature>
<evidence type="ECO:0000256" key="3">
    <source>
        <dbReference type="ARBA" id="ARBA00022729"/>
    </source>
</evidence>
<dbReference type="EMBL" id="BMJN01000006">
    <property type="protein sequence ID" value="GGE27496.1"/>
    <property type="molecule type" value="Genomic_DNA"/>
</dbReference>
<dbReference type="Gene3D" id="3.10.20.470">
    <property type="match status" value="3"/>
</dbReference>
<dbReference type="Gene3D" id="3.10.20.320">
    <property type="entry name" value="Putative peptidoglycan bound protein (lpxtg motif)"/>
    <property type="match status" value="11"/>
</dbReference>
<feature type="region of interest" description="Disordered" evidence="6">
    <location>
        <begin position="1818"/>
        <end position="1857"/>
    </location>
</feature>
<feature type="compositionally biased region" description="Basic and acidic residues" evidence="6">
    <location>
        <begin position="2568"/>
        <end position="2585"/>
    </location>
</feature>
<dbReference type="Pfam" id="PF04650">
    <property type="entry name" value="YSIRK_signal"/>
    <property type="match status" value="1"/>
</dbReference>
<evidence type="ECO:0000313" key="8">
    <source>
        <dbReference type="EMBL" id="GGE27496.1"/>
    </source>
</evidence>
<comment type="caution">
    <text evidence="8">The sequence shown here is derived from an EMBL/GenBank/DDBJ whole genome shotgun (WGS) entry which is preliminary data.</text>
</comment>
<dbReference type="OrthoDB" id="2203474at2"/>
<feature type="region of interest" description="Disordered" evidence="6">
    <location>
        <begin position="2679"/>
        <end position="2705"/>
    </location>
</feature>
<dbReference type="PANTHER" id="PTHR24216:SF65">
    <property type="entry name" value="PAXILLIN-LIKE PROTEIN 1"/>
    <property type="match status" value="1"/>
</dbReference>
<evidence type="ECO:0000256" key="1">
    <source>
        <dbReference type="ARBA" id="ARBA00022512"/>
    </source>
</evidence>
<dbReference type="PANTHER" id="PTHR24216">
    <property type="entry name" value="PAXILLIN-RELATED"/>
    <property type="match status" value="1"/>
</dbReference>
<dbReference type="InterPro" id="IPR005877">
    <property type="entry name" value="YSIRK_signal_dom"/>
</dbReference>